<dbReference type="RefSeq" id="WP_418729976.1">
    <property type="nucleotide sequence ID" value="NZ_DBFJMN010000058.1"/>
</dbReference>
<dbReference type="InterPro" id="IPR050709">
    <property type="entry name" value="Biotin_Carboxyl_Carrier/Decarb"/>
</dbReference>
<evidence type="ECO:0000313" key="3">
    <source>
        <dbReference type="EMBL" id="HBJ09844.1"/>
    </source>
</evidence>
<protein>
    <submittedName>
        <fullName evidence="3">Acetyl-CoA carboxylase biotin carboxyl carrier protein subunit</fullName>
    </submittedName>
</protein>
<sequence length="175" mass="19103">MEIRVGNRIAEVELISKVGNCVRMSIDGKVLDLDVMMAENGVCSILMDGVSYNAELIRAEGGKSYTVNTAFASLPVEILDAKAKLLSARRKEGERQEDRIVALMPGKVVRVMAAEGDRLAAGDTVLVIEAMKMQSNFKVSEDCVVREVLVKEGDLVNTDQVLVWLNLNGLEAYGE</sequence>
<dbReference type="AlphaFoldDB" id="A0A316R1N0"/>
<feature type="domain" description="Lipoyl-binding" evidence="2">
    <location>
        <begin position="89"/>
        <end position="166"/>
    </location>
</feature>
<dbReference type="PANTHER" id="PTHR45266:SF3">
    <property type="entry name" value="OXALOACETATE DECARBOXYLASE ALPHA CHAIN"/>
    <property type="match status" value="1"/>
</dbReference>
<organism evidence="3 4">
    <name type="scientific">Coprobacter fastidiosus</name>
    <dbReference type="NCBI Taxonomy" id="1099853"/>
    <lineage>
        <taxon>Bacteria</taxon>
        <taxon>Pseudomonadati</taxon>
        <taxon>Bacteroidota</taxon>
        <taxon>Bacteroidia</taxon>
        <taxon>Bacteroidales</taxon>
        <taxon>Barnesiellaceae</taxon>
        <taxon>Coprobacter</taxon>
    </lineage>
</organism>
<dbReference type="SUPFAM" id="SSF51230">
    <property type="entry name" value="Single hybrid motif"/>
    <property type="match status" value="1"/>
</dbReference>
<proteinExistence type="predicted"/>
<dbReference type="Proteomes" id="UP000262954">
    <property type="component" value="Unassembled WGS sequence"/>
</dbReference>
<reference evidence="3 4" key="1">
    <citation type="journal article" date="2018" name="Nat. Biotechnol.">
        <title>A standardized bacterial taxonomy based on genome phylogeny substantially revises the tree of life.</title>
        <authorList>
            <person name="Parks D.H."/>
            <person name="Chuvochina M."/>
            <person name="Waite D.W."/>
            <person name="Rinke C."/>
            <person name="Skarshewski A."/>
            <person name="Chaumeil P.A."/>
            <person name="Hugenholtz P."/>
        </authorList>
    </citation>
    <scope>NUCLEOTIDE SEQUENCE [LARGE SCALE GENOMIC DNA]</scope>
    <source>
        <strain evidence="3">UBA11482</strain>
    </source>
</reference>
<dbReference type="EMBL" id="DNWC01000163">
    <property type="protein sequence ID" value="HBJ09844.1"/>
    <property type="molecule type" value="Genomic_DNA"/>
</dbReference>
<dbReference type="CDD" id="cd06850">
    <property type="entry name" value="biotinyl_domain"/>
    <property type="match status" value="1"/>
</dbReference>
<evidence type="ECO:0000256" key="1">
    <source>
        <dbReference type="ARBA" id="ARBA00023267"/>
    </source>
</evidence>
<dbReference type="InterPro" id="IPR000089">
    <property type="entry name" value="Biotin_lipoyl"/>
</dbReference>
<keyword evidence="1" id="KW-0092">Biotin</keyword>
<dbReference type="InterPro" id="IPR011053">
    <property type="entry name" value="Single_hybrid_motif"/>
</dbReference>
<evidence type="ECO:0000259" key="2">
    <source>
        <dbReference type="PROSITE" id="PS50968"/>
    </source>
</evidence>
<name>A0A316R1N0_9BACT</name>
<dbReference type="Gene3D" id="2.40.50.100">
    <property type="match status" value="1"/>
</dbReference>
<dbReference type="PANTHER" id="PTHR45266">
    <property type="entry name" value="OXALOACETATE DECARBOXYLASE ALPHA CHAIN"/>
    <property type="match status" value="1"/>
</dbReference>
<comment type="caution">
    <text evidence="3">The sequence shown here is derived from an EMBL/GenBank/DDBJ whole genome shotgun (WGS) entry which is preliminary data.</text>
</comment>
<dbReference type="PROSITE" id="PS50968">
    <property type="entry name" value="BIOTINYL_LIPOYL"/>
    <property type="match status" value="1"/>
</dbReference>
<evidence type="ECO:0000313" key="4">
    <source>
        <dbReference type="Proteomes" id="UP000262954"/>
    </source>
</evidence>
<dbReference type="Pfam" id="PF00364">
    <property type="entry name" value="Biotin_lipoyl"/>
    <property type="match status" value="1"/>
</dbReference>
<accession>A0A316R1N0</accession>
<gene>
    <name evidence="3" type="ORF">DDY73_12685</name>
</gene>